<keyword evidence="2" id="KW-0689">Ribosomal protein</keyword>
<dbReference type="OrthoDB" id="27842at2759"/>
<reference evidence="6" key="1">
    <citation type="journal article" date="2020" name="Ecol. Evol.">
        <title>Genome structure and content of the rice root-knot nematode (Meloidogyne graminicola).</title>
        <authorList>
            <person name="Phan N.T."/>
            <person name="Danchin E.G.J."/>
            <person name="Klopp C."/>
            <person name="Perfus-Barbeoch L."/>
            <person name="Kozlowski D.K."/>
            <person name="Koutsovoulos G.D."/>
            <person name="Lopez-Roques C."/>
            <person name="Bouchez O."/>
            <person name="Zahm M."/>
            <person name="Besnard G."/>
            <person name="Bellafiore S."/>
        </authorList>
    </citation>
    <scope>NUCLEOTIDE SEQUENCE</scope>
    <source>
        <strain evidence="6">VN-18</strain>
    </source>
</reference>
<dbReference type="GO" id="GO:0006412">
    <property type="term" value="P:translation"/>
    <property type="evidence" value="ECO:0007669"/>
    <property type="project" value="InterPro"/>
</dbReference>
<dbReference type="InterPro" id="IPR001857">
    <property type="entry name" value="Ribosomal_bL19"/>
</dbReference>
<dbReference type="GO" id="GO:0005762">
    <property type="term" value="C:mitochondrial large ribosomal subunit"/>
    <property type="evidence" value="ECO:0007669"/>
    <property type="project" value="TreeGrafter"/>
</dbReference>
<dbReference type="PANTHER" id="PTHR15680:SF9">
    <property type="entry name" value="LARGE RIBOSOMAL SUBUNIT PROTEIN BL19M"/>
    <property type="match status" value="1"/>
</dbReference>
<dbReference type="Pfam" id="PF01245">
    <property type="entry name" value="Ribosomal_L19"/>
    <property type="match status" value="1"/>
</dbReference>
<proteinExistence type="inferred from homology"/>
<keyword evidence="7" id="KW-1185">Reference proteome</keyword>
<dbReference type="InterPro" id="IPR008991">
    <property type="entry name" value="Translation_prot_SH3-like_sf"/>
</dbReference>
<keyword evidence="3" id="KW-0687">Ribonucleoprotein</keyword>
<comment type="similarity">
    <text evidence="1">Belongs to the bacterial ribosomal protein bL19 family.</text>
</comment>
<organism evidence="6 7">
    <name type="scientific">Meloidogyne graminicola</name>
    <dbReference type="NCBI Taxonomy" id="189291"/>
    <lineage>
        <taxon>Eukaryota</taxon>
        <taxon>Metazoa</taxon>
        <taxon>Ecdysozoa</taxon>
        <taxon>Nematoda</taxon>
        <taxon>Chromadorea</taxon>
        <taxon>Rhabditida</taxon>
        <taxon>Tylenchina</taxon>
        <taxon>Tylenchomorpha</taxon>
        <taxon>Tylenchoidea</taxon>
        <taxon>Meloidogynidae</taxon>
        <taxon>Meloidogyninae</taxon>
        <taxon>Meloidogyne</taxon>
    </lineage>
</organism>
<evidence type="ECO:0000313" key="7">
    <source>
        <dbReference type="Proteomes" id="UP000605970"/>
    </source>
</evidence>
<evidence type="ECO:0000256" key="4">
    <source>
        <dbReference type="ARBA" id="ARBA00035288"/>
    </source>
</evidence>
<dbReference type="EMBL" id="JABEBT010000005">
    <property type="protein sequence ID" value="KAF7639442.1"/>
    <property type="molecule type" value="Genomic_DNA"/>
</dbReference>
<dbReference type="SUPFAM" id="SSF52047">
    <property type="entry name" value="RNI-like"/>
    <property type="match status" value="1"/>
</dbReference>
<accession>A0A8T0A1N6</accession>
<dbReference type="InterPro" id="IPR006553">
    <property type="entry name" value="Leu-rich_rpt_Cys-con_subtyp"/>
</dbReference>
<name>A0A8T0A1N6_9BILA</name>
<evidence type="ECO:0000256" key="5">
    <source>
        <dbReference type="ARBA" id="ARBA00035359"/>
    </source>
</evidence>
<dbReference type="Proteomes" id="UP000605970">
    <property type="component" value="Unassembled WGS sequence"/>
</dbReference>
<evidence type="ECO:0000313" key="6">
    <source>
        <dbReference type="EMBL" id="KAF7639442.1"/>
    </source>
</evidence>
<dbReference type="AlphaFoldDB" id="A0A8T0A1N6"/>
<dbReference type="GO" id="GO:0003735">
    <property type="term" value="F:structural constituent of ribosome"/>
    <property type="evidence" value="ECO:0007669"/>
    <property type="project" value="InterPro"/>
</dbReference>
<protein>
    <recommendedName>
        <fullName evidence="4">Large ribosomal subunit protein bL19m</fullName>
    </recommendedName>
    <alternativeName>
        <fullName evidence="5">39S ribosomal protein L19, mitochondrial</fullName>
    </alternativeName>
</protein>
<dbReference type="PRINTS" id="PR00061">
    <property type="entry name" value="RIBOSOMALL19"/>
</dbReference>
<dbReference type="InterPro" id="IPR038657">
    <property type="entry name" value="Ribosomal_bL19_sf"/>
</dbReference>
<dbReference type="SUPFAM" id="SSF50104">
    <property type="entry name" value="Translation proteins SH3-like domain"/>
    <property type="match status" value="1"/>
</dbReference>
<evidence type="ECO:0000256" key="3">
    <source>
        <dbReference type="ARBA" id="ARBA00023274"/>
    </source>
</evidence>
<dbReference type="SMART" id="SM00367">
    <property type="entry name" value="LRR_CC"/>
    <property type="match status" value="4"/>
</dbReference>
<dbReference type="InterPro" id="IPR032675">
    <property type="entry name" value="LRR_dom_sf"/>
</dbReference>
<gene>
    <name evidence="6" type="ORF">Mgra_00001118</name>
</gene>
<evidence type="ECO:0000256" key="1">
    <source>
        <dbReference type="ARBA" id="ARBA00005781"/>
    </source>
</evidence>
<evidence type="ECO:0000256" key="2">
    <source>
        <dbReference type="ARBA" id="ARBA00022980"/>
    </source>
</evidence>
<dbReference type="Gene3D" id="3.80.10.10">
    <property type="entry name" value="Ribonuclease Inhibitor"/>
    <property type="match status" value="2"/>
</dbReference>
<dbReference type="Gene3D" id="2.30.30.790">
    <property type="match status" value="1"/>
</dbReference>
<dbReference type="PANTHER" id="PTHR15680">
    <property type="entry name" value="RIBOSOMAL PROTEIN L19"/>
    <property type="match status" value="1"/>
</dbReference>
<sequence>MFRNFSPFPKNLEKFTKHFFASTASKIKHKNDLSLSKPKEKDVGLKRPSVVKEKFISVKEFALSYMDFLPSQVWNRRDPLYEKLVHADMLERRMILDIPEFYVGSIMAVTMSDPNLASRQNRFVGICIRREKEGLHHNFTLRNVIDGLGVEVMFEIYNPTILKIETLLLEKRLDEDLSFLIDALPEYSTFSFNMESTNHPAGKPVPVNPLKITTQHCINLISRPLFGHNLSKICLYLSDQLDDDTLGVLSEHCNSLQLISLIECSNITDIGIINLTKNQMKLKRLELIGLLKITSSAFSSVKSKKLLTVDLSGCSKQALYDIAHFIGERLCRLELDNLHNSNIIERVQTIHNLSQRCPNIARLSLCQFFPEESTEQFLIEGSSLTDIDLYGNYFWHPPQLPLTLHSLRLSVTGQENVNELITSLQQQTKLVNIHLQLQCFEEDAYSVEKANTFLFKFLRVFGSKITRLHIAVQRLCDSVMIIIASQLQILTHLALNVYYLNSNLLRRLFAGSSQGVKLRSLRLCRLKITYRALFSIGRWARSLVDLETSYMPSSVDDRFLVLLAKNCKLLQNVNFNGCKWVTDKGLASLARNKCLKEVRIRGTSCTDKSLYSLAQFCKTLEWVAYSDFSGRPKFSDKALKCLRDACIQRVIC</sequence>
<comment type="caution">
    <text evidence="6">The sequence shown here is derived from an EMBL/GenBank/DDBJ whole genome shotgun (WGS) entry which is preliminary data.</text>
</comment>